<dbReference type="RefSeq" id="XP_062642255.1">
    <property type="nucleotide sequence ID" value="XM_062795374.1"/>
</dbReference>
<dbReference type="InterPro" id="IPR029058">
    <property type="entry name" value="AB_hydrolase_fold"/>
</dbReference>
<dbReference type="PANTHER" id="PTHR48182:SF2">
    <property type="entry name" value="PROTEIN SERAC1"/>
    <property type="match status" value="1"/>
</dbReference>
<dbReference type="AlphaFoldDB" id="A0AAN6TPZ1"/>
<evidence type="ECO:0000259" key="8">
    <source>
        <dbReference type="Pfam" id="PF12697"/>
    </source>
</evidence>
<evidence type="ECO:0000313" key="9">
    <source>
        <dbReference type="EMBL" id="KAK4118482.1"/>
    </source>
</evidence>
<dbReference type="Gene3D" id="1.25.40.10">
    <property type="entry name" value="Tetratricopeptide repeat domain"/>
    <property type="match status" value="2"/>
</dbReference>
<dbReference type="Gene3D" id="3.40.50.1820">
    <property type="entry name" value="alpha/beta hydrolase"/>
    <property type="match status" value="1"/>
</dbReference>
<keyword evidence="6" id="KW-0472">Membrane</keyword>
<feature type="compositionally biased region" description="Basic residues" evidence="7">
    <location>
        <begin position="1"/>
        <end position="10"/>
    </location>
</feature>
<sequence length="892" mass="99296">MRHFFGRRPKAAATGPTAEHDRPQRSVAGISSSIKTFPSGIKLFHSPEHAIADIVFVHGLAGDREKTWTARDASDPWPKALLPSELPTARVLTFGYDAYVADWRGVVAQKRIGNHAWNLLTSLATYRERDETNKRPIVFVCHSLGGLVCEDALVTSRQRPEEHLQNILQSTRGIAFLGTPHHGAGLARWAELLSRHIGLVKQTNTEIVAVLRRESEVLARIQDGFHTMVKARSREGQGQIDITCFFEELPLPGVGQVVPQHSAILPGYIPIGIHSNHMDMARFVSADDPGFTAVCGELRRWIKEIDTSERRHWEAPASDYTGRSGDGQDGYTSSAARFLVPYTSNPDFVGRSDILELLKSQLGHGQPLTGGASQPRACLYGLGGIGKTQIALGYAFWLRETHPDVSVFWVHASNAERFRQAYGFLAQECQVPGYDDPKTDVLPLVKRWLERKDCGRWLMVVDNADDTQLFFGQQGGSKNGSAFSHEGSLGRYLPECSHGAILVTTRNKQTGLKLTKGKHPIEIGRMDDDETAQLLRARLGGIDAASDESSALSSQLEHLPLALVQAAAFIQENSITIGEYLRLLDKSEQNAIDLLSEEFETDGRDSETPRAVAETWILSFEQIQRQNVFAGELLSLMSLFDRQDVPLKFLSHYGKQQGEEQRGEVQLTKALGVLKAFCFVVEDRDRRFDMHRLVQLVTQRWLDRKGTMGRFAEQALSVVSQAYPYGSYENRAICSALLPHVHAVLRLVSTGSKDERLARASLLHCAAGFFSYQGQWTEAEKFQLQARGLRREVLGEEHPSTLTSMANLASTSRVLGEEHPSTLTSMANLAYTWKSQARLGDALDLIKTCFHHQQQVLGRDHPDTVSTLCFLEEWREQDGKTGSLEMINGSGW</sequence>
<name>A0AAN6TPZ1_9PEZI</name>
<dbReference type="InterPro" id="IPR011990">
    <property type="entry name" value="TPR-like_helical_dom_sf"/>
</dbReference>
<dbReference type="GeneID" id="87832143"/>
<dbReference type="InterPro" id="IPR000073">
    <property type="entry name" value="AB_hydrolase_1"/>
</dbReference>
<keyword evidence="10" id="KW-1185">Reference proteome</keyword>
<evidence type="ECO:0000256" key="1">
    <source>
        <dbReference type="ARBA" id="ARBA00004173"/>
    </source>
</evidence>
<feature type="region of interest" description="Disordered" evidence="7">
    <location>
        <begin position="1"/>
        <end position="25"/>
    </location>
</feature>
<dbReference type="SUPFAM" id="SSF53474">
    <property type="entry name" value="alpha/beta-Hydrolases"/>
    <property type="match status" value="1"/>
</dbReference>
<accession>A0AAN6TPZ1</accession>
<protein>
    <recommendedName>
        <fullName evidence="8">AB hydrolase-1 domain-containing protein</fullName>
    </recommendedName>
</protein>
<dbReference type="EMBL" id="MU853267">
    <property type="protein sequence ID" value="KAK4118482.1"/>
    <property type="molecule type" value="Genomic_DNA"/>
</dbReference>
<dbReference type="Pfam" id="PF13424">
    <property type="entry name" value="TPR_12"/>
    <property type="match status" value="1"/>
</dbReference>
<evidence type="ECO:0000256" key="2">
    <source>
        <dbReference type="ARBA" id="ARBA00004240"/>
    </source>
</evidence>
<dbReference type="InterPro" id="IPR052374">
    <property type="entry name" value="SERAC1"/>
</dbReference>
<evidence type="ECO:0000256" key="5">
    <source>
        <dbReference type="ARBA" id="ARBA00023128"/>
    </source>
</evidence>
<evidence type="ECO:0000313" key="10">
    <source>
        <dbReference type="Proteomes" id="UP001302602"/>
    </source>
</evidence>
<dbReference type="SUPFAM" id="SSF52540">
    <property type="entry name" value="P-loop containing nucleoside triphosphate hydrolases"/>
    <property type="match status" value="1"/>
</dbReference>
<comment type="caution">
    <text evidence="9">The sequence shown here is derived from an EMBL/GenBank/DDBJ whole genome shotgun (WGS) entry which is preliminary data.</text>
</comment>
<dbReference type="InterPro" id="IPR027417">
    <property type="entry name" value="P-loop_NTPase"/>
</dbReference>
<reference evidence="9" key="2">
    <citation type="submission" date="2023-05" db="EMBL/GenBank/DDBJ databases">
        <authorList>
            <consortium name="Lawrence Berkeley National Laboratory"/>
            <person name="Steindorff A."/>
            <person name="Hensen N."/>
            <person name="Bonometti L."/>
            <person name="Westerberg I."/>
            <person name="Brannstrom I.O."/>
            <person name="Guillou S."/>
            <person name="Cros-Aarteil S."/>
            <person name="Calhoun S."/>
            <person name="Haridas S."/>
            <person name="Kuo A."/>
            <person name="Mondo S."/>
            <person name="Pangilinan J."/>
            <person name="Riley R."/>
            <person name="Labutti K."/>
            <person name="Andreopoulos B."/>
            <person name="Lipzen A."/>
            <person name="Chen C."/>
            <person name="Yanf M."/>
            <person name="Daum C."/>
            <person name="Ng V."/>
            <person name="Clum A."/>
            <person name="Ohm R."/>
            <person name="Martin F."/>
            <person name="Silar P."/>
            <person name="Natvig D."/>
            <person name="Lalanne C."/>
            <person name="Gautier V."/>
            <person name="Ament-Velasquez S.L."/>
            <person name="Kruys A."/>
            <person name="Hutchinson M.I."/>
            <person name="Powell A.J."/>
            <person name="Barry K."/>
            <person name="Miller A.N."/>
            <person name="Grigoriev I.V."/>
            <person name="Debuchy R."/>
            <person name="Gladieux P."/>
            <person name="Thoren M.H."/>
            <person name="Johannesson H."/>
        </authorList>
    </citation>
    <scope>NUCLEOTIDE SEQUENCE</scope>
    <source>
        <strain evidence="9">CBS 731.68</strain>
    </source>
</reference>
<dbReference type="Pfam" id="PF12697">
    <property type="entry name" value="Abhydrolase_6"/>
    <property type="match status" value="1"/>
</dbReference>
<keyword evidence="5" id="KW-0496">Mitochondrion</keyword>
<organism evidence="9 10">
    <name type="scientific">Parathielavia appendiculata</name>
    <dbReference type="NCBI Taxonomy" id="2587402"/>
    <lineage>
        <taxon>Eukaryota</taxon>
        <taxon>Fungi</taxon>
        <taxon>Dikarya</taxon>
        <taxon>Ascomycota</taxon>
        <taxon>Pezizomycotina</taxon>
        <taxon>Sordariomycetes</taxon>
        <taxon>Sordariomycetidae</taxon>
        <taxon>Sordariales</taxon>
        <taxon>Chaetomiaceae</taxon>
        <taxon>Parathielavia</taxon>
    </lineage>
</organism>
<dbReference type="GO" id="GO:0005783">
    <property type="term" value="C:endoplasmic reticulum"/>
    <property type="evidence" value="ECO:0007669"/>
    <property type="project" value="UniProtKB-SubCell"/>
</dbReference>
<proteinExistence type="predicted"/>
<dbReference type="Proteomes" id="UP001302602">
    <property type="component" value="Unassembled WGS sequence"/>
</dbReference>
<dbReference type="Gene3D" id="3.40.50.300">
    <property type="entry name" value="P-loop containing nucleotide triphosphate hydrolases"/>
    <property type="match status" value="1"/>
</dbReference>
<evidence type="ECO:0000256" key="3">
    <source>
        <dbReference type="ARBA" id="ARBA00004370"/>
    </source>
</evidence>
<gene>
    <name evidence="9" type="ORF">N657DRAFT_667176</name>
</gene>
<dbReference type="PANTHER" id="PTHR48182">
    <property type="entry name" value="PROTEIN SERAC1"/>
    <property type="match status" value="1"/>
</dbReference>
<evidence type="ECO:0000256" key="7">
    <source>
        <dbReference type="SAM" id="MobiDB-lite"/>
    </source>
</evidence>
<feature type="domain" description="AB hydrolase-1" evidence="8">
    <location>
        <begin position="54"/>
        <end position="156"/>
    </location>
</feature>
<keyword evidence="4" id="KW-0256">Endoplasmic reticulum</keyword>
<evidence type="ECO:0000256" key="4">
    <source>
        <dbReference type="ARBA" id="ARBA00022824"/>
    </source>
</evidence>
<reference evidence="9" key="1">
    <citation type="journal article" date="2023" name="Mol. Phylogenet. Evol.">
        <title>Genome-scale phylogeny and comparative genomics of the fungal order Sordariales.</title>
        <authorList>
            <person name="Hensen N."/>
            <person name="Bonometti L."/>
            <person name="Westerberg I."/>
            <person name="Brannstrom I.O."/>
            <person name="Guillou S."/>
            <person name="Cros-Aarteil S."/>
            <person name="Calhoun S."/>
            <person name="Haridas S."/>
            <person name="Kuo A."/>
            <person name="Mondo S."/>
            <person name="Pangilinan J."/>
            <person name="Riley R."/>
            <person name="LaButti K."/>
            <person name="Andreopoulos B."/>
            <person name="Lipzen A."/>
            <person name="Chen C."/>
            <person name="Yan M."/>
            <person name="Daum C."/>
            <person name="Ng V."/>
            <person name="Clum A."/>
            <person name="Steindorff A."/>
            <person name="Ohm R.A."/>
            <person name="Martin F."/>
            <person name="Silar P."/>
            <person name="Natvig D.O."/>
            <person name="Lalanne C."/>
            <person name="Gautier V."/>
            <person name="Ament-Velasquez S.L."/>
            <person name="Kruys A."/>
            <person name="Hutchinson M.I."/>
            <person name="Powell A.J."/>
            <person name="Barry K."/>
            <person name="Miller A.N."/>
            <person name="Grigoriev I.V."/>
            <person name="Debuchy R."/>
            <person name="Gladieux P."/>
            <person name="Hiltunen Thoren M."/>
            <person name="Johannesson H."/>
        </authorList>
    </citation>
    <scope>NUCLEOTIDE SEQUENCE</scope>
    <source>
        <strain evidence="9">CBS 731.68</strain>
    </source>
</reference>
<evidence type="ECO:0000256" key="6">
    <source>
        <dbReference type="ARBA" id="ARBA00023136"/>
    </source>
</evidence>
<comment type="subcellular location">
    <subcellularLocation>
        <location evidence="2">Endoplasmic reticulum</location>
    </subcellularLocation>
    <subcellularLocation>
        <location evidence="3">Membrane</location>
    </subcellularLocation>
    <subcellularLocation>
        <location evidence="1">Mitochondrion</location>
    </subcellularLocation>
</comment>
<dbReference type="Pfam" id="PF13374">
    <property type="entry name" value="TPR_10"/>
    <property type="match status" value="1"/>
</dbReference>
<dbReference type="GO" id="GO:0005739">
    <property type="term" value="C:mitochondrion"/>
    <property type="evidence" value="ECO:0007669"/>
    <property type="project" value="UniProtKB-SubCell"/>
</dbReference>
<dbReference type="GO" id="GO:0016020">
    <property type="term" value="C:membrane"/>
    <property type="evidence" value="ECO:0007669"/>
    <property type="project" value="UniProtKB-SubCell"/>
</dbReference>